<gene>
    <name evidence="2" type="ORF">F7D25_12445</name>
    <name evidence="1" type="ORF">F7D57_08540</name>
</gene>
<evidence type="ECO:0000313" key="2">
    <source>
        <dbReference type="EMBL" id="MQP15202.1"/>
    </source>
</evidence>
<reference evidence="3 4" key="1">
    <citation type="submission" date="2019-09" db="EMBL/GenBank/DDBJ databases">
        <title>Distinct polysaccharide growth profiles of human intestinal Prevotella copri isolates.</title>
        <authorList>
            <person name="Fehlner-Peach H."/>
            <person name="Magnabosco C."/>
            <person name="Raghavan V."/>
            <person name="Scher J.U."/>
            <person name="Tett A."/>
            <person name="Cox L.M."/>
            <person name="Gottsegen C."/>
            <person name="Watters A."/>
            <person name="Wiltshire- Gordon J.D."/>
            <person name="Segata N."/>
            <person name="Bonneau R."/>
            <person name="Littman D.R."/>
        </authorList>
    </citation>
    <scope>NUCLEOTIDE SEQUENCE [LARGE SCALE GENOMIC DNA]</scope>
    <source>
        <strain evidence="3">iA624</strain>
        <strain evidence="1">IA624</strain>
        <strain evidence="2">IAA917</strain>
        <strain evidence="4">iAA917</strain>
    </source>
</reference>
<comment type="caution">
    <text evidence="2">The sequence shown here is derived from an EMBL/GenBank/DDBJ whole genome shotgun (WGS) entry which is preliminary data.</text>
</comment>
<dbReference type="RefSeq" id="WP_153091608.1">
    <property type="nucleotide sequence ID" value="NZ_CATKVW010000001.1"/>
</dbReference>
<dbReference type="PROSITE" id="PS51257">
    <property type="entry name" value="PROKAR_LIPOPROTEIN"/>
    <property type="match status" value="1"/>
</dbReference>
<evidence type="ECO:0000313" key="3">
    <source>
        <dbReference type="Proteomes" id="UP000405805"/>
    </source>
</evidence>
<protein>
    <submittedName>
        <fullName evidence="2">6-bladed beta-propeller</fullName>
    </submittedName>
</protein>
<dbReference type="Proteomes" id="UP000405805">
    <property type="component" value="Unassembled WGS sequence"/>
</dbReference>
<dbReference type="Proteomes" id="UP000477980">
    <property type="component" value="Unassembled WGS sequence"/>
</dbReference>
<dbReference type="EMBL" id="VZAH01000118">
    <property type="protein sequence ID" value="MQP15202.1"/>
    <property type="molecule type" value="Genomic_DNA"/>
</dbReference>
<dbReference type="EMBL" id="VZBP01000115">
    <property type="protein sequence ID" value="MQO09756.1"/>
    <property type="molecule type" value="Genomic_DNA"/>
</dbReference>
<dbReference type="OrthoDB" id="819585at2"/>
<sequence length="384" mass="44136">MMRIQKYLIVFVVILSFVSCKGTDEESCSIIDFDEAQVMTEQELFSKVEIISLQNKDDLILSNVSQIIVEEPYILIKDSKNVIYVYTDKGNLVSSSSRKIGNGLGEYSIVTAFGFNSNTNHVEILTPQNLLCYDTHFNFVKKIPLPTEWSKSGKGMLFFGQIYNLSSEQHILVPTSISKDSNKMFIFDSSKAKIKEELDCSEGFVAGINMQEQCFFDFSDHLLGIVPPFVSEYLYTFDKAKNVFSKAYKIKFGKNGLQASDVDNLGKNEERLHNWLMSTEKEFPITTLETEKYISFLMKKGSNMKKWFMLFYDKSSGKIGRINCFSNKEIVFPIAKNADKTSLYAVVEKNRLQRIISHLKNNNVNISYKETDNSDYYILKYLYK</sequence>
<evidence type="ECO:0000313" key="4">
    <source>
        <dbReference type="Proteomes" id="UP000477980"/>
    </source>
</evidence>
<dbReference type="AlphaFoldDB" id="A0A5P0WR66"/>
<name>A0A5P0WR66_9BACT</name>
<proteinExistence type="predicted"/>
<organism evidence="2 4">
    <name type="scientific">Segatella copri</name>
    <dbReference type="NCBI Taxonomy" id="165179"/>
    <lineage>
        <taxon>Bacteria</taxon>
        <taxon>Pseudomonadati</taxon>
        <taxon>Bacteroidota</taxon>
        <taxon>Bacteroidia</taxon>
        <taxon>Bacteroidales</taxon>
        <taxon>Prevotellaceae</taxon>
        <taxon>Segatella</taxon>
    </lineage>
</organism>
<evidence type="ECO:0000313" key="1">
    <source>
        <dbReference type="EMBL" id="MQO09756.1"/>
    </source>
</evidence>
<accession>A0A5P0WR66</accession>